<organism evidence="2 3">
    <name type="scientific">Elysia crispata</name>
    <name type="common">lettuce slug</name>
    <dbReference type="NCBI Taxonomy" id="231223"/>
    <lineage>
        <taxon>Eukaryota</taxon>
        <taxon>Metazoa</taxon>
        <taxon>Spiralia</taxon>
        <taxon>Lophotrochozoa</taxon>
        <taxon>Mollusca</taxon>
        <taxon>Gastropoda</taxon>
        <taxon>Heterobranchia</taxon>
        <taxon>Euthyneura</taxon>
        <taxon>Panpulmonata</taxon>
        <taxon>Sacoglossa</taxon>
        <taxon>Placobranchoidea</taxon>
        <taxon>Plakobranchidae</taxon>
        <taxon>Elysia</taxon>
    </lineage>
</organism>
<feature type="compositionally biased region" description="Low complexity" evidence="1">
    <location>
        <begin position="58"/>
        <end position="68"/>
    </location>
</feature>
<evidence type="ECO:0000256" key="1">
    <source>
        <dbReference type="SAM" id="MobiDB-lite"/>
    </source>
</evidence>
<gene>
    <name evidence="2" type="ORF">RRG08_032479</name>
</gene>
<feature type="region of interest" description="Disordered" evidence="1">
    <location>
        <begin position="130"/>
        <end position="150"/>
    </location>
</feature>
<reference evidence="2" key="1">
    <citation type="journal article" date="2023" name="G3 (Bethesda)">
        <title>A reference genome for the long-term kleptoplast-retaining sea slug Elysia crispata morphotype clarki.</title>
        <authorList>
            <person name="Eastman K.E."/>
            <person name="Pendleton A.L."/>
            <person name="Shaikh M.A."/>
            <person name="Suttiyut T."/>
            <person name="Ogas R."/>
            <person name="Tomko P."/>
            <person name="Gavelis G."/>
            <person name="Widhalm J.R."/>
            <person name="Wisecaver J.H."/>
        </authorList>
    </citation>
    <scope>NUCLEOTIDE SEQUENCE</scope>
    <source>
        <strain evidence="2">ECLA1</strain>
    </source>
</reference>
<dbReference type="EMBL" id="JAWDGP010000226">
    <property type="protein sequence ID" value="KAK3802579.1"/>
    <property type="molecule type" value="Genomic_DNA"/>
</dbReference>
<proteinExistence type="predicted"/>
<dbReference type="Proteomes" id="UP001283361">
    <property type="component" value="Unassembled WGS sequence"/>
</dbReference>
<dbReference type="GO" id="GO:0005230">
    <property type="term" value="F:extracellular ligand-gated monoatomic ion channel activity"/>
    <property type="evidence" value="ECO:0007669"/>
    <property type="project" value="InterPro"/>
</dbReference>
<dbReference type="AlphaFoldDB" id="A0AAE1BAQ9"/>
<protein>
    <submittedName>
        <fullName evidence="2">Uncharacterized protein</fullName>
    </submittedName>
</protein>
<comment type="caution">
    <text evidence="2">The sequence shown here is derived from an EMBL/GenBank/DDBJ whole genome shotgun (WGS) entry which is preliminary data.</text>
</comment>
<feature type="compositionally biased region" description="Basic residues" evidence="1">
    <location>
        <begin position="26"/>
        <end position="55"/>
    </location>
</feature>
<sequence length="323" mass="36288">MLERPKSGSRARRPVNIARGSRFTVGKHGRRLARRQKMGAMKGVRKPAPFRKGVKRASMSSSTSGMRSPTVKKPVEAKPKGTGELQKLVDLSTTMTDVFSKTLETMRHVSAEAQNTARAMRSLAQLQSGKAPWRGSVASPGTPGSHYDKQGFMGGNTGGPMSREYLESKVEQLVEVKVVFIRIHDIDTINQVFEAEIFIQARWRERRFLGYTESALEDIEFYQCRDPQLKLLNVAGKLDMERTSMVLRYEPDSISPVLVYMWHVKGVFRERMELQHFPFDVQELSVVLSSNLPVGKVELVGDFFRASSVSVGALEVTLLFVLH</sequence>
<dbReference type="GO" id="GO:0016020">
    <property type="term" value="C:membrane"/>
    <property type="evidence" value="ECO:0007669"/>
    <property type="project" value="InterPro"/>
</dbReference>
<dbReference type="Gene3D" id="2.70.170.10">
    <property type="entry name" value="Neurotransmitter-gated ion-channel ligand-binding domain"/>
    <property type="match status" value="1"/>
</dbReference>
<feature type="region of interest" description="Disordered" evidence="1">
    <location>
        <begin position="26"/>
        <end position="78"/>
    </location>
</feature>
<keyword evidence="3" id="KW-1185">Reference proteome</keyword>
<evidence type="ECO:0000313" key="3">
    <source>
        <dbReference type="Proteomes" id="UP001283361"/>
    </source>
</evidence>
<name>A0AAE1BAQ9_9GAST</name>
<dbReference type="InterPro" id="IPR036734">
    <property type="entry name" value="Neur_chan_lig-bd_sf"/>
</dbReference>
<accession>A0AAE1BAQ9</accession>
<evidence type="ECO:0000313" key="2">
    <source>
        <dbReference type="EMBL" id="KAK3802579.1"/>
    </source>
</evidence>